<proteinExistence type="predicted"/>
<evidence type="ECO:0000313" key="3">
    <source>
        <dbReference type="Proteomes" id="UP000230233"/>
    </source>
</evidence>
<accession>A0A2G5SSM7</accession>
<reference evidence="3" key="1">
    <citation type="submission" date="2017-10" db="EMBL/GenBank/DDBJ databases">
        <title>Rapid genome shrinkage in a self-fertile nematode reveals novel sperm competition proteins.</title>
        <authorList>
            <person name="Yin D."/>
            <person name="Schwarz E.M."/>
            <person name="Thomas C.G."/>
            <person name="Felde R.L."/>
            <person name="Korf I.F."/>
            <person name="Cutter A.D."/>
            <person name="Schartner C.M."/>
            <person name="Ralston E.J."/>
            <person name="Meyer B.J."/>
            <person name="Haag E.S."/>
        </authorList>
    </citation>
    <scope>NUCLEOTIDE SEQUENCE [LARGE SCALE GENOMIC DNA]</scope>
    <source>
        <strain evidence="3">JU1422</strain>
    </source>
</reference>
<dbReference type="OrthoDB" id="5870389at2759"/>
<feature type="region of interest" description="Disordered" evidence="1">
    <location>
        <begin position="1"/>
        <end position="30"/>
    </location>
</feature>
<protein>
    <submittedName>
        <fullName evidence="2">Uncharacterized protein</fullName>
    </submittedName>
</protein>
<name>A0A2G5SSM7_9PELO</name>
<gene>
    <name evidence="2" type="primary">Cni-R11G1.7</name>
    <name evidence="2" type="synonym">Cnig_chr_X.g23928</name>
    <name evidence="2" type="ORF">B9Z55_023928</name>
</gene>
<dbReference type="EMBL" id="PDUG01000006">
    <property type="protein sequence ID" value="PIC17826.1"/>
    <property type="molecule type" value="Genomic_DNA"/>
</dbReference>
<evidence type="ECO:0000256" key="1">
    <source>
        <dbReference type="SAM" id="MobiDB-lite"/>
    </source>
</evidence>
<dbReference type="AlphaFoldDB" id="A0A2G5SSM7"/>
<keyword evidence="3" id="KW-1185">Reference proteome</keyword>
<dbReference type="Proteomes" id="UP000230233">
    <property type="component" value="Chromosome X"/>
</dbReference>
<evidence type="ECO:0000313" key="2">
    <source>
        <dbReference type="EMBL" id="PIC17826.1"/>
    </source>
</evidence>
<sequence>MVCPTPPPSTVSKAEQPEPEMKKEKKKKVFRRETVADRLLASAKKMAEMRIAKNSEGEAKKKEMSGENGVVKLTSSQKYGKAAHEIDDLSALEWETSSERSGPVV</sequence>
<comment type="caution">
    <text evidence="2">The sequence shown here is derived from an EMBL/GenBank/DDBJ whole genome shotgun (WGS) entry which is preliminary data.</text>
</comment>
<organism evidence="2 3">
    <name type="scientific">Caenorhabditis nigoni</name>
    <dbReference type="NCBI Taxonomy" id="1611254"/>
    <lineage>
        <taxon>Eukaryota</taxon>
        <taxon>Metazoa</taxon>
        <taxon>Ecdysozoa</taxon>
        <taxon>Nematoda</taxon>
        <taxon>Chromadorea</taxon>
        <taxon>Rhabditida</taxon>
        <taxon>Rhabditina</taxon>
        <taxon>Rhabditomorpha</taxon>
        <taxon>Rhabditoidea</taxon>
        <taxon>Rhabditidae</taxon>
        <taxon>Peloderinae</taxon>
        <taxon>Caenorhabditis</taxon>
    </lineage>
</organism>